<name>A0A3G5AHA2_9VIRU</name>
<evidence type="ECO:0008006" key="2">
    <source>
        <dbReference type="Google" id="ProtNLM"/>
    </source>
</evidence>
<evidence type="ECO:0000313" key="1">
    <source>
        <dbReference type="EMBL" id="AYV86592.1"/>
    </source>
</evidence>
<dbReference type="EMBL" id="MK072510">
    <property type="protein sequence ID" value="AYV86592.1"/>
    <property type="molecule type" value="Genomic_DNA"/>
</dbReference>
<gene>
    <name evidence="1" type="ORF">Sylvanvirus4_6</name>
</gene>
<protein>
    <recommendedName>
        <fullName evidence="2">Ankyrin repeat protein</fullName>
    </recommendedName>
</protein>
<sequence length="648" mass="74687">MFFQIKFSQQTPFQLELNETITLFELKNLIRAHFSLVNCKLMGKPPFSLKLADTTPLGAIWKHKATIGSTSSVPIVLSVIGTVSKDFIKPQQETLLEENAHDTMENDMQSSFYAKWLPHVQQVLEEVAKEIDTHCAKKLSDRREFDSWRMLQLASQGCTVLDMRSAIVGAKIDFAGFKDQGVLKICAANGKLALFEYFHRTRKIDFVIENNWDRNVYQRLQSRGYHEPFKMPISGGNFYYHSVLFLATVFGQVDILKYIFETMSLDKDGTYMDLSKAAKDLLPYLMLLATRSNQRVTLNYLRSFRHRYHSPTIVMCGFIACSQGNVDMLSFITRRLLPHMIEVEQTNTVVDEKAVVVSEQIQEVKIIIPLQTRIRTRVNKYAHWLNLDAQDPVHQTSPLNPYMRWLLCCIESAQIDCALFCIAQGELSLHRDHFHLLFCIANNAKQSLTTTSYVDLYLTILKLIEPEHRTEALNAFDEDTDTSILMIENLSPVLIEYALQSLITVPYDIFQTFSERHQHHIQRVQLQLERLEETGKSWLQLLSLSGSEQLNSLYEENIYLTLPSSVSGIVAEFICGSDGHRYRISEAGKKMMGDEWRTIYEPIDNARVAEEIKREEEQVLQKYLNDLKDGKYMAMPGQLSRDVEEKEQ</sequence>
<organism evidence="1">
    <name type="scientific">Sylvanvirus sp</name>
    <dbReference type="NCBI Taxonomy" id="2487774"/>
    <lineage>
        <taxon>Viruses</taxon>
    </lineage>
</organism>
<accession>A0A3G5AHA2</accession>
<reference evidence="1" key="1">
    <citation type="submission" date="2018-10" db="EMBL/GenBank/DDBJ databases">
        <title>Hidden diversity of soil giant viruses.</title>
        <authorList>
            <person name="Schulz F."/>
            <person name="Alteio L."/>
            <person name="Goudeau D."/>
            <person name="Ryan E.M."/>
            <person name="Malmstrom R.R."/>
            <person name="Blanchard J."/>
            <person name="Woyke T."/>
        </authorList>
    </citation>
    <scope>NUCLEOTIDE SEQUENCE</scope>
    <source>
        <strain evidence="1">SYV1</strain>
    </source>
</reference>
<proteinExistence type="predicted"/>